<feature type="compositionally biased region" description="Polar residues" evidence="1">
    <location>
        <begin position="414"/>
        <end position="425"/>
    </location>
</feature>
<dbReference type="GeneID" id="94350789"/>
<dbReference type="EMBL" id="SHOA02000014">
    <property type="protein sequence ID" value="TDH70509.1"/>
    <property type="molecule type" value="Genomic_DNA"/>
</dbReference>
<name>A0A976FQ59_BRELC</name>
<accession>A0A976FQ59</accession>
<feature type="region of interest" description="Disordered" evidence="1">
    <location>
        <begin position="414"/>
        <end position="436"/>
    </location>
</feature>
<gene>
    <name evidence="2" type="ORF">CCR75_007054</name>
</gene>
<dbReference type="RefSeq" id="XP_067820008.1">
    <property type="nucleotide sequence ID" value="XM_067965118.1"/>
</dbReference>
<evidence type="ECO:0000313" key="2">
    <source>
        <dbReference type="EMBL" id="TDH70509.1"/>
    </source>
</evidence>
<sequence>MGCNQSKSADVAIPADNVTLKTAEPVAVAQKVSPRTEADEEQPQEEDDFVEEAPTVSKPIASVHGAPTIEKASTSPSVDVPDTVRANFSSFNISFIDPTLSAPTSVSTEPSIASSKAAVVSQKEVLSVAESTAAAPFMEKSVHVKSAVELYQKLVADFATGVVLDNVEAEPIIERVNVMEPTLDEVEAKDLVDKKANVDVVAEQEVISVELIVEGAKSEGVAKLSADKIDEPNAIEETEELKLNESIEEVTATNEESVAHNFSDLIAKETATSEINEVKSRELSAVINAGGDFVAASEKFVDQDAESVAFKADEQAVEESIQPESSELAMDESVDILIEKSNDQARGEKKAFDSTKRSNEIQPFELEKASVMIEETAKIEDSAEALEDLKQPNDNFTTVKSVATPSVVDKQMKISTETTPAVQNKSDNRITLDDSV</sequence>
<dbReference type="KEGG" id="blac:94350789"/>
<organism evidence="2 3">
    <name type="scientific">Bremia lactucae</name>
    <name type="common">Lettuce downy mildew</name>
    <dbReference type="NCBI Taxonomy" id="4779"/>
    <lineage>
        <taxon>Eukaryota</taxon>
        <taxon>Sar</taxon>
        <taxon>Stramenopiles</taxon>
        <taxon>Oomycota</taxon>
        <taxon>Peronosporomycetes</taxon>
        <taxon>Peronosporales</taxon>
        <taxon>Peronosporaceae</taxon>
        <taxon>Bremia</taxon>
    </lineage>
</organism>
<keyword evidence="3" id="KW-1185">Reference proteome</keyword>
<comment type="caution">
    <text evidence="2">The sequence shown here is derived from an EMBL/GenBank/DDBJ whole genome shotgun (WGS) entry which is preliminary data.</text>
</comment>
<dbReference type="OrthoDB" id="129924at2759"/>
<feature type="region of interest" description="Disordered" evidence="1">
    <location>
        <begin position="26"/>
        <end position="78"/>
    </location>
</feature>
<evidence type="ECO:0000313" key="3">
    <source>
        <dbReference type="Proteomes" id="UP000294530"/>
    </source>
</evidence>
<dbReference type="Proteomes" id="UP000294530">
    <property type="component" value="Unassembled WGS sequence"/>
</dbReference>
<feature type="compositionally biased region" description="Acidic residues" evidence="1">
    <location>
        <begin position="38"/>
        <end position="51"/>
    </location>
</feature>
<protein>
    <submittedName>
        <fullName evidence="2">Uncharacterized protein</fullName>
    </submittedName>
</protein>
<dbReference type="AlphaFoldDB" id="A0A976FQ59"/>
<proteinExistence type="predicted"/>
<feature type="compositionally biased region" description="Basic and acidic residues" evidence="1">
    <location>
        <begin position="426"/>
        <end position="436"/>
    </location>
</feature>
<reference evidence="2 3" key="1">
    <citation type="journal article" date="2021" name="Genome Biol.">
        <title>AFLAP: assembly-free linkage analysis pipeline using k-mers from genome sequencing data.</title>
        <authorList>
            <person name="Fletcher K."/>
            <person name="Zhang L."/>
            <person name="Gil J."/>
            <person name="Han R."/>
            <person name="Cavanaugh K."/>
            <person name="Michelmore R."/>
        </authorList>
    </citation>
    <scope>NUCLEOTIDE SEQUENCE [LARGE SCALE GENOMIC DNA]</scope>
    <source>
        <strain evidence="2 3">SF5</strain>
    </source>
</reference>
<evidence type="ECO:0000256" key="1">
    <source>
        <dbReference type="SAM" id="MobiDB-lite"/>
    </source>
</evidence>